<comment type="caution">
    <text evidence="2">The sequence shown here is derived from an EMBL/GenBank/DDBJ whole genome shotgun (WGS) entry which is preliminary data.</text>
</comment>
<keyword evidence="3" id="KW-1185">Reference proteome</keyword>
<proteinExistence type="predicted"/>
<dbReference type="Proteomes" id="UP001228171">
    <property type="component" value="Unassembled WGS sequence"/>
</dbReference>
<dbReference type="PANTHER" id="PTHR37957:SF1">
    <property type="entry name" value="PHYTASE-LIKE DOMAIN-CONTAINING PROTEIN"/>
    <property type="match status" value="1"/>
</dbReference>
<dbReference type="RefSeq" id="WP_068404322.1">
    <property type="nucleotide sequence ID" value="NZ_CAJGZG010000007.1"/>
</dbReference>
<dbReference type="Pfam" id="PF13449">
    <property type="entry name" value="Phytase-like"/>
    <property type="match status" value="1"/>
</dbReference>
<accession>A0ABT9HHN3</accession>
<sequence length="458" mass="50501">MANEDINNKMTAINEFVQGSPLPYSELDASHINAAYPEQKLEIRGGGYGSDAAAHPTNAKQFYALTDRGPNADFDGIAGKGKQFLVPNYTPSIGLFELQADSKIIKVKEIILKDSNGNPISGLPNPKAFGGTNEVPYDVNGQPMTVNPQLPFDAVSNPIKTDINGLDPEGLAALQDGSFWVSDEYGPHLVHYDANGVEIARINAFANDERNNVMVDAKPILLPTEFSKRRANRGMEALTITPDQTTLVGIMESSMDNPDKSGRLSSLVRMVTINLVSGQIAQYLYRLDNAAHVTSGIVALNDHEFYLIEHDRKFPLQDKSAQKLIYKINIAQATDIATIANDKSVKQNDRLGLTVNGQTLEQLIAEDEENWQTLENLNITPVKKTLVVDVLASLDYPHDKLEGLWLRQDGSLGLLNDDDFAMTDTDIINPKSSVEQKYLDKEKTIEDANRLYIVMPTE</sequence>
<gene>
    <name evidence="2" type="ORF">Q8P09_09355</name>
</gene>
<evidence type="ECO:0000259" key="1">
    <source>
        <dbReference type="Pfam" id="PF13449"/>
    </source>
</evidence>
<dbReference type="EMBL" id="JAVAJI010000015">
    <property type="protein sequence ID" value="MDP4545281.1"/>
    <property type="molecule type" value="Genomic_DNA"/>
</dbReference>
<evidence type="ECO:0000313" key="3">
    <source>
        <dbReference type="Proteomes" id="UP001228171"/>
    </source>
</evidence>
<protein>
    <submittedName>
        <fullName evidence="2">Esterase-like activity of phytase family protein</fullName>
    </submittedName>
</protein>
<organism evidence="2 3">
    <name type="scientific">Psychrobacter faecalis</name>
    <dbReference type="NCBI Taxonomy" id="180588"/>
    <lineage>
        <taxon>Bacteria</taxon>
        <taxon>Pseudomonadati</taxon>
        <taxon>Pseudomonadota</taxon>
        <taxon>Gammaproteobacteria</taxon>
        <taxon>Moraxellales</taxon>
        <taxon>Moraxellaceae</taxon>
        <taxon>Psychrobacter</taxon>
    </lineage>
</organism>
<dbReference type="PANTHER" id="PTHR37957">
    <property type="entry name" value="BLR7070 PROTEIN"/>
    <property type="match status" value="1"/>
</dbReference>
<dbReference type="GeneID" id="84652597"/>
<evidence type="ECO:0000313" key="2">
    <source>
        <dbReference type="EMBL" id="MDP4545281.1"/>
    </source>
</evidence>
<dbReference type="InterPro" id="IPR027372">
    <property type="entry name" value="Phytase-like_dom"/>
</dbReference>
<reference evidence="2 3" key="1">
    <citation type="submission" date="2023-08" db="EMBL/GenBank/DDBJ databases">
        <authorList>
            <person name="Kumar R."/>
        </authorList>
    </citation>
    <scope>NUCLEOTIDE SEQUENCE [LARGE SCALE GENOMIC DNA]</scope>
    <source>
        <strain evidence="2 3">LUR13</strain>
    </source>
</reference>
<name>A0ABT9HHN3_9GAMM</name>
<feature type="domain" description="Phytase-like" evidence="1">
    <location>
        <begin position="50"/>
        <end position="420"/>
    </location>
</feature>